<dbReference type="SUPFAM" id="SSF56436">
    <property type="entry name" value="C-type lectin-like"/>
    <property type="match status" value="2"/>
</dbReference>
<evidence type="ECO:0000256" key="7">
    <source>
        <dbReference type="ARBA" id="ARBA00022869"/>
    </source>
</evidence>
<feature type="compositionally biased region" description="Low complexity" evidence="10">
    <location>
        <begin position="90"/>
        <end position="104"/>
    </location>
</feature>
<keyword evidence="5" id="KW-0732">Signal</keyword>
<dbReference type="GO" id="GO:0005201">
    <property type="term" value="F:extracellular matrix structural constituent"/>
    <property type="evidence" value="ECO:0007669"/>
    <property type="project" value="InterPro"/>
</dbReference>
<keyword evidence="9" id="KW-1015">Disulfide bond</keyword>
<name>A0A3Q2W9N2_HAPBU</name>
<evidence type="ECO:0000313" key="13">
    <source>
        <dbReference type="Proteomes" id="UP000264840"/>
    </source>
</evidence>
<dbReference type="Pfam" id="PF01413">
    <property type="entry name" value="C4"/>
    <property type="match status" value="2"/>
</dbReference>
<dbReference type="InterPro" id="IPR016187">
    <property type="entry name" value="CTDL_fold"/>
</dbReference>
<dbReference type="GeneTree" id="ENSGT00940000161675"/>
<evidence type="ECO:0000256" key="4">
    <source>
        <dbReference type="ARBA" id="ARBA00022530"/>
    </source>
</evidence>
<dbReference type="SMART" id="SM00111">
    <property type="entry name" value="C4"/>
    <property type="match status" value="2"/>
</dbReference>
<dbReference type="FunFam" id="2.170.240.10:FF:000001">
    <property type="entry name" value="Collagen IV alpha 1 chain"/>
    <property type="match status" value="1"/>
</dbReference>
<evidence type="ECO:0000256" key="10">
    <source>
        <dbReference type="SAM" id="MobiDB-lite"/>
    </source>
</evidence>
<dbReference type="PANTHER" id="PTHR37456:SF6">
    <property type="entry name" value="COLLAGEN ALPHA-1(XXIII) CHAIN-LIKE ISOFORM X2"/>
    <property type="match status" value="1"/>
</dbReference>
<dbReference type="InterPro" id="IPR036954">
    <property type="entry name" value="Collagen_IV_NC_sf"/>
</dbReference>
<keyword evidence="6" id="KW-0677">Repeat</keyword>
<dbReference type="OMA" id="MKLELPW"/>
<dbReference type="GO" id="GO:0005581">
    <property type="term" value="C:collagen trimer"/>
    <property type="evidence" value="ECO:0007669"/>
    <property type="project" value="UniProtKB-KW"/>
</dbReference>
<dbReference type="InterPro" id="IPR008160">
    <property type="entry name" value="Collagen"/>
</dbReference>
<dbReference type="InterPro" id="IPR050938">
    <property type="entry name" value="Collagen_Structural_Proteins"/>
</dbReference>
<dbReference type="Ensembl" id="ENSHBUT00000013791.1">
    <property type="protein sequence ID" value="ENSHBUP00000022378.1"/>
    <property type="gene ID" value="ENSHBUG00000002622.1"/>
</dbReference>
<dbReference type="PANTHER" id="PTHR37456">
    <property type="entry name" value="SI:CH211-266K2.1"/>
    <property type="match status" value="1"/>
</dbReference>
<keyword evidence="3" id="KW-0964">Secreted</keyword>
<accession>A0A3Q2W9N2</accession>
<dbReference type="GO" id="GO:0005604">
    <property type="term" value="C:basement membrane"/>
    <property type="evidence" value="ECO:0007669"/>
    <property type="project" value="UniProtKB-SubCell"/>
</dbReference>
<evidence type="ECO:0000256" key="5">
    <source>
        <dbReference type="ARBA" id="ARBA00022729"/>
    </source>
</evidence>
<dbReference type="PROSITE" id="PS51403">
    <property type="entry name" value="NC1_IV"/>
    <property type="match status" value="1"/>
</dbReference>
<dbReference type="InterPro" id="IPR001442">
    <property type="entry name" value="Collagen_IV_NC"/>
</dbReference>
<keyword evidence="8" id="KW-0176">Collagen</keyword>
<feature type="domain" description="Collagen IV NC1" evidence="11">
    <location>
        <begin position="235"/>
        <end position="459"/>
    </location>
</feature>
<dbReference type="STRING" id="8153.ENSHBUP00000022378"/>
<comment type="function">
    <text evidence="1">Type IV collagen is the major structural component of glomerular basement membranes (GBM), forming a 'chicken-wire' meshwork together with laminins, proteoglycans and entactin/nidogen.</text>
</comment>
<dbReference type="Gene3D" id="2.170.240.10">
    <property type="entry name" value="Collagen IV, non-collagenous"/>
    <property type="match status" value="1"/>
</dbReference>
<evidence type="ECO:0000256" key="9">
    <source>
        <dbReference type="ARBA" id="ARBA00023157"/>
    </source>
</evidence>
<evidence type="ECO:0000259" key="11">
    <source>
        <dbReference type="PROSITE" id="PS51403"/>
    </source>
</evidence>
<sequence length="466" mass="48438">MKLELPWLFAGDSGPDGPRGPPGPPGMNGDQGPKGAPGAPSPQNYTANSGDPGPPGNPGLAGPSGDPGRNGSKGWRGKVGAPGDPGPRGSPGDPGLDGLLTSPGFKGHPGAPGDAGLRGPPGRDGDQGKTGFKGATGEPKYNGYGLPGPAGQKGEPGLTNTNLMKGQKGQPGIAGTEGLPGIFGLKGDPGPTGLNGPSGSQGPEGSDGPPGSKGQRGPNGPQGLPGRTGPSYADSFLIVRHSQSIHPPECPHGTSFIYSGYSFLFINGYKRAHGQDLGTTGSCLPRFSTMPFLFCDTENACRYASRNDYSYWLSTETPMPMNMVSISGEMLKSYISRCSVCETTSNVIAIHSQRTLIPECPRGWESLWTGYSFIMQTGAGAEGSSQPLISPGSCLENFRQVPFIECHGRGTCNYYPDSYSYWLASLDPNNMFGKPIPQTVKGPFLESIISRCRVCRKPGHQGEGSR</sequence>
<dbReference type="Pfam" id="PF01391">
    <property type="entry name" value="Collagen"/>
    <property type="match status" value="2"/>
</dbReference>
<evidence type="ECO:0000256" key="8">
    <source>
        <dbReference type="ARBA" id="ARBA00023119"/>
    </source>
</evidence>
<reference evidence="12" key="1">
    <citation type="submission" date="2025-08" db="UniProtKB">
        <authorList>
            <consortium name="Ensembl"/>
        </authorList>
    </citation>
    <scope>IDENTIFICATION</scope>
</reference>
<feature type="region of interest" description="Disordered" evidence="10">
    <location>
        <begin position="1"/>
        <end position="232"/>
    </location>
</feature>
<evidence type="ECO:0000256" key="2">
    <source>
        <dbReference type="ARBA" id="ARBA00004302"/>
    </source>
</evidence>
<dbReference type="Proteomes" id="UP000264840">
    <property type="component" value="Unplaced"/>
</dbReference>
<keyword evidence="7" id="KW-0084">Basement membrane</keyword>
<keyword evidence="4" id="KW-0272">Extracellular matrix</keyword>
<evidence type="ECO:0000313" key="12">
    <source>
        <dbReference type="Ensembl" id="ENSHBUP00000022378.1"/>
    </source>
</evidence>
<evidence type="ECO:0000256" key="1">
    <source>
        <dbReference type="ARBA" id="ARBA00003696"/>
    </source>
</evidence>
<proteinExistence type="predicted"/>
<protein>
    <recommendedName>
        <fullName evidence="11">Collagen IV NC1 domain-containing protein</fullName>
    </recommendedName>
</protein>
<reference evidence="12" key="2">
    <citation type="submission" date="2025-09" db="UniProtKB">
        <authorList>
            <consortium name="Ensembl"/>
        </authorList>
    </citation>
    <scope>IDENTIFICATION</scope>
</reference>
<evidence type="ECO:0000256" key="6">
    <source>
        <dbReference type="ARBA" id="ARBA00022737"/>
    </source>
</evidence>
<organism evidence="12 13">
    <name type="scientific">Haplochromis burtoni</name>
    <name type="common">Burton's mouthbrooder</name>
    <name type="synonym">Chromis burtoni</name>
    <dbReference type="NCBI Taxonomy" id="8153"/>
    <lineage>
        <taxon>Eukaryota</taxon>
        <taxon>Metazoa</taxon>
        <taxon>Chordata</taxon>
        <taxon>Craniata</taxon>
        <taxon>Vertebrata</taxon>
        <taxon>Euteleostomi</taxon>
        <taxon>Actinopterygii</taxon>
        <taxon>Neopterygii</taxon>
        <taxon>Teleostei</taxon>
        <taxon>Neoteleostei</taxon>
        <taxon>Acanthomorphata</taxon>
        <taxon>Ovalentaria</taxon>
        <taxon>Cichlomorphae</taxon>
        <taxon>Cichliformes</taxon>
        <taxon>Cichlidae</taxon>
        <taxon>African cichlids</taxon>
        <taxon>Pseudocrenilabrinae</taxon>
        <taxon>Haplochromini</taxon>
        <taxon>Haplochromis</taxon>
    </lineage>
</organism>
<keyword evidence="13" id="KW-1185">Reference proteome</keyword>
<evidence type="ECO:0000256" key="3">
    <source>
        <dbReference type="ARBA" id="ARBA00022525"/>
    </source>
</evidence>
<dbReference type="AlphaFoldDB" id="A0A3Q2W9N2"/>
<comment type="subcellular location">
    <subcellularLocation>
        <location evidence="2">Secreted</location>
        <location evidence="2">Extracellular space</location>
        <location evidence="2">Extracellular matrix</location>
        <location evidence="2">Basement membrane</location>
    </subcellularLocation>
</comment>